<keyword evidence="3" id="KW-1185">Reference proteome</keyword>
<dbReference type="AlphaFoldDB" id="E4V1P5"/>
<dbReference type="HOGENOM" id="CLU_2209399_0_0_1"/>
<gene>
    <name evidence="2" type="ORF">MGYG_06960</name>
</gene>
<protein>
    <submittedName>
        <fullName evidence="2">Uncharacterized protein</fullName>
    </submittedName>
</protein>
<sequence length="107" mass="11847">MAQHLTAGGWVRERTGEGIEVEKEEKQQPFWGQKCLLGCCPRPMRSRVEERNRGKGLWNCCWKGEGGTARCLEPTRCSRNGMGSGMQAEGSRGRHRSTAGRTPSPTA</sequence>
<feature type="region of interest" description="Disordered" evidence="1">
    <location>
        <begin position="79"/>
        <end position="107"/>
    </location>
</feature>
<dbReference type="VEuPathDB" id="FungiDB:MGYG_06960"/>
<evidence type="ECO:0000313" key="2">
    <source>
        <dbReference type="EMBL" id="EFR03960.1"/>
    </source>
</evidence>
<evidence type="ECO:0000313" key="3">
    <source>
        <dbReference type="Proteomes" id="UP000002669"/>
    </source>
</evidence>
<evidence type="ECO:0000256" key="1">
    <source>
        <dbReference type="SAM" id="MobiDB-lite"/>
    </source>
</evidence>
<name>E4V1P5_ARTGP</name>
<organism evidence="3">
    <name type="scientific">Arthroderma gypseum (strain ATCC MYA-4604 / CBS 118893)</name>
    <name type="common">Microsporum gypseum</name>
    <dbReference type="NCBI Taxonomy" id="535722"/>
    <lineage>
        <taxon>Eukaryota</taxon>
        <taxon>Fungi</taxon>
        <taxon>Dikarya</taxon>
        <taxon>Ascomycota</taxon>
        <taxon>Pezizomycotina</taxon>
        <taxon>Eurotiomycetes</taxon>
        <taxon>Eurotiomycetidae</taxon>
        <taxon>Onygenales</taxon>
        <taxon>Arthrodermataceae</taxon>
        <taxon>Nannizzia</taxon>
    </lineage>
</organism>
<proteinExistence type="predicted"/>
<dbReference type="RefSeq" id="XP_003170968.1">
    <property type="nucleotide sequence ID" value="XM_003170920.1"/>
</dbReference>
<dbReference type="EMBL" id="DS989827">
    <property type="protein sequence ID" value="EFR03960.1"/>
    <property type="molecule type" value="Genomic_DNA"/>
</dbReference>
<reference evidence="3" key="1">
    <citation type="journal article" date="2012" name="MBio">
        <title>Comparative genome analysis of Trichophyton rubrum and related dermatophytes reveals candidate genes involved in infection.</title>
        <authorList>
            <person name="Martinez D.A."/>
            <person name="Oliver B.G."/>
            <person name="Graeser Y."/>
            <person name="Goldberg J.M."/>
            <person name="Li W."/>
            <person name="Martinez-Rossi N.M."/>
            <person name="Monod M."/>
            <person name="Shelest E."/>
            <person name="Barton R.C."/>
            <person name="Birch E."/>
            <person name="Brakhage A.A."/>
            <person name="Chen Z."/>
            <person name="Gurr S.J."/>
            <person name="Heiman D."/>
            <person name="Heitman J."/>
            <person name="Kosti I."/>
            <person name="Rossi A."/>
            <person name="Saif S."/>
            <person name="Samalova M."/>
            <person name="Saunders C.W."/>
            <person name="Shea T."/>
            <person name="Summerbell R.C."/>
            <person name="Xu J."/>
            <person name="Young S."/>
            <person name="Zeng Q."/>
            <person name="Birren B.W."/>
            <person name="Cuomo C.A."/>
            <person name="White T.C."/>
        </authorList>
    </citation>
    <scope>NUCLEOTIDE SEQUENCE [LARGE SCALE GENOMIC DNA]</scope>
    <source>
        <strain evidence="3">ATCC MYA-4604 / CBS 118893</strain>
    </source>
</reference>
<dbReference type="GeneID" id="10026211"/>
<dbReference type="Proteomes" id="UP000002669">
    <property type="component" value="Unassembled WGS sequence"/>
</dbReference>
<accession>E4V1P5</accession>
<dbReference type="InParanoid" id="E4V1P5"/>